<evidence type="ECO:0000256" key="1">
    <source>
        <dbReference type="ARBA" id="ARBA00022527"/>
    </source>
</evidence>
<evidence type="ECO:0000256" key="2">
    <source>
        <dbReference type="ARBA" id="ARBA00022679"/>
    </source>
</evidence>
<evidence type="ECO:0000256" key="4">
    <source>
        <dbReference type="ARBA" id="ARBA00022777"/>
    </source>
</evidence>
<dbReference type="EMBL" id="BJWL01000003">
    <property type="protein sequence ID" value="GFY83868.1"/>
    <property type="molecule type" value="Genomic_DNA"/>
</dbReference>
<accession>A0A7J0EBM3</accession>
<organism evidence="7 8">
    <name type="scientific">Actinidia rufa</name>
    <dbReference type="NCBI Taxonomy" id="165716"/>
    <lineage>
        <taxon>Eukaryota</taxon>
        <taxon>Viridiplantae</taxon>
        <taxon>Streptophyta</taxon>
        <taxon>Embryophyta</taxon>
        <taxon>Tracheophyta</taxon>
        <taxon>Spermatophyta</taxon>
        <taxon>Magnoliopsida</taxon>
        <taxon>eudicotyledons</taxon>
        <taxon>Gunneridae</taxon>
        <taxon>Pentapetalae</taxon>
        <taxon>asterids</taxon>
        <taxon>Ericales</taxon>
        <taxon>Actinidiaceae</taxon>
        <taxon>Actinidia</taxon>
    </lineage>
</organism>
<dbReference type="Gene3D" id="3.30.200.20">
    <property type="entry name" value="Phosphorylase Kinase, domain 1"/>
    <property type="match status" value="1"/>
</dbReference>
<dbReference type="Pfam" id="PF00433">
    <property type="entry name" value="Pkinase_C"/>
    <property type="match status" value="1"/>
</dbReference>
<evidence type="ECO:0000313" key="7">
    <source>
        <dbReference type="EMBL" id="GFY83868.1"/>
    </source>
</evidence>
<dbReference type="SUPFAM" id="SSF56112">
    <property type="entry name" value="Protein kinase-like (PK-like)"/>
    <property type="match status" value="1"/>
</dbReference>
<protein>
    <submittedName>
        <fullName evidence="7">Serine/threonine protein kinase 2</fullName>
    </submittedName>
</protein>
<dbReference type="InterPro" id="IPR000961">
    <property type="entry name" value="AGC-kinase_C"/>
</dbReference>
<gene>
    <name evidence="7" type="ORF">Acr_03g0006420</name>
</gene>
<dbReference type="PANTHER" id="PTHR24351">
    <property type="entry name" value="RIBOSOMAL PROTEIN S6 KINASE"/>
    <property type="match status" value="1"/>
</dbReference>
<dbReference type="PROSITE" id="PS51285">
    <property type="entry name" value="AGC_KINASE_CTER"/>
    <property type="match status" value="1"/>
</dbReference>
<evidence type="ECO:0000256" key="5">
    <source>
        <dbReference type="ARBA" id="ARBA00022840"/>
    </source>
</evidence>
<dbReference type="InterPro" id="IPR011009">
    <property type="entry name" value="Kinase-like_dom_sf"/>
</dbReference>
<dbReference type="AlphaFoldDB" id="A0A7J0EBM3"/>
<feature type="domain" description="AGC-kinase C-terminal" evidence="6">
    <location>
        <begin position="42"/>
        <end position="110"/>
    </location>
</feature>
<evidence type="ECO:0000256" key="3">
    <source>
        <dbReference type="ARBA" id="ARBA00022741"/>
    </source>
</evidence>
<evidence type="ECO:0000259" key="6">
    <source>
        <dbReference type="PROSITE" id="PS51285"/>
    </source>
</evidence>
<comment type="caution">
    <text evidence="7">The sequence shown here is derived from an EMBL/GenBank/DDBJ whole genome shotgun (WGS) entry which is preliminary data.</text>
</comment>
<keyword evidence="8" id="KW-1185">Reference proteome</keyword>
<dbReference type="InterPro" id="IPR017892">
    <property type="entry name" value="Pkinase_C"/>
</dbReference>
<reference evidence="7 8" key="1">
    <citation type="submission" date="2019-07" db="EMBL/GenBank/DDBJ databases">
        <title>De Novo Assembly of kiwifruit Actinidia rufa.</title>
        <authorList>
            <person name="Sugita-Konishi S."/>
            <person name="Sato K."/>
            <person name="Mori E."/>
            <person name="Abe Y."/>
            <person name="Kisaki G."/>
            <person name="Hamano K."/>
            <person name="Suezawa K."/>
            <person name="Otani M."/>
            <person name="Fukuda T."/>
            <person name="Manabe T."/>
            <person name="Gomi K."/>
            <person name="Tabuchi M."/>
            <person name="Akimitsu K."/>
            <person name="Kataoka I."/>
        </authorList>
    </citation>
    <scope>NUCLEOTIDE SEQUENCE [LARGE SCALE GENOMIC DNA]</scope>
    <source>
        <strain evidence="8">cv. Fuchu</strain>
    </source>
</reference>
<keyword evidence="3" id="KW-0547">Nucleotide-binding</keyword>
<dbReference type="SMART" id="SM00133">
    <property type="entry name" value="S_TK_X"/>
    <property type="match status" value="1"/>
</dbReference>
<keyword evidence="1 7" id="KW-0723">Serine/threonine-protein kinase</keyword>
<dbReference type="Gene3D" id="1.10.510.10">
    <property type="entry name" value="Transferase(Phosphotransferase) domain 1"/>
    <property type="match status" value="1"/>
</dbReference>
<dbReference type="Proteomes" id="UP000585474">
    <property type="component" value="Unassembled WGS sequence"/>
</dbReference>
<proteinExistence type="predicted"/>
<keyword evidence="5" id="KW-0067">ATP-binding</keyword>
<keyword evidence="4 7" id="KW-0418">Kinase</keyword>
<name>A0A7J0EBM3_9ERIC</name>
<keyword evidence="2" id="KW-0808">Transferase</keyword>
<sequence length="115" mass="13115">MPAFLSSDAHSLLEGLLQKDQSKRLGSGPQGSDEVKRHKWFKPINWKKLEAREIHPSFRPEVAGKHCIANFDKRWTDMHFRIPPVSSSNANSNIFRGFSYVRPAASTLQWNIPVS</sequence>
<dbReference type="GO" id="GO:0004674">
    <property type="term" value="F:protein serine/threonine kinase activity"/>
    <property type="evidence" value="ECO:0007669"/>
    <property type="project" value="UniProtKB-KW"/>
</dbReference>
<evidence type="ECO:0000313" key="8">
    <source>
        <dbReference type="Proteomes" id="UP000585474"/>
    </source>
</evidence>
<dbReference type="OrthoDB" id="63267at2759"/>
<dbReference type="GO" id="GO:0005524">
    <property type="term" value="F:ATP binding"/>
    <property type="evidence" value="ECO:0007669"/>
    <property type="project" value="UniProtKB-KW"/>
</dbReference>